<dbReference type="Proteomes" id="UP001164506">
    <property type="component" value="Chromosome"/>
</dbReference>
<evidence type="ECO:0000256" key="1">
    <source>
        <dbReference type="SAM" id="SignalP"/>
    </source>
</evidence>
<reference evidence="2" key="1">
    <citation type="submission" date="2021-09" db="EMBL/GenBank/DDBJ databases">
        <title>Complete genome sequence and metabolic characterization of Streptomyces tanashiensis DSM 731 the producer of antibacterial Kalafungin and diverse secondary metabolites.</title>
        <authorList>
            <person name="Abbasi M.N."/>
            <person name="Anwar M.N."/>
            <person name="Alam K."/>
            <person name="Shoaib M."/>
            <person name="Lin Z."/>
            <person name="Hayat M."/>
            <person name="Ali M.I."/>
            <person name="Malik H.M.T."/>
            <person name="Ahmed I."/>
            <person name="Li A."/>
            <person name="Hailong Wang H."/>
            <person name="Zhang Y."/>
        </authorList>
    </citation>
    <scope>NUCLEOTIDE SEQUENCE</scope>
    <source>
        <strain evidence="2">Kala</strain>
    </source>
</reference>
<feature type="chain" id="PRO_5046722453" evidence="1">
    <location>
        <begin position="30"/>
        <end position="55"/>
    </location>
</feature>
<dbReference type="GeneID" id="95599907"/>
<accession>A0ABY6QTW9</accession>
<gene>
    <name evidence="2" type="ORF">LDH80_10670</name>
</gene>
<feature type="signal peptide" evidence="1">
    <location>
        <begin position="1"/>
        <end position="29"/>
    </location>
</feature>
<evidence type="ECO:0000313" key="3">
    <source>
        <dbReference type="Proteomes" id="UP001164506"/>
    </source>
</evidence>
<keyword evidence="1" id="KW-0732">Signal</keyword>
<sequence>MAFSPRLALFAAACATALTALLAAQSGTAAEAGQGWVASDMSAPVVQVQNDLSWG</sequence>
<organism evidence="2 3">
    <name type="scientific">Streptomyces tanashiensis</name>
    <dbReference type="NCBI Taxonomy" id="67367"/>
    <lineage>
        <taxon>Bacteria</taxon>
        <taxon>Bacillati</taxon>
        <taxon>Actinomycetota</taxon>
        <taxon>Actinomycetes</taxon>
        <taxon>Kitasatosporales</taxon>
        <taxon>Streptomycetaceae</taxon>
        <taxon>Streptomyces</taxon>
    </lineage>
</organism>
<name>A0ABY6QTW9_9ACTN</name>
<dbReference type="RefSeq" id="WP_190106425.1">
    <property type="nucleotide sequence ID" value="NZ_BMUH01000016.1"/>
</dbReference>
<dbReference type="EMBL" id="CP084204">
    <property type="protein sequence ID" value="UZX21155.1"/>
    <property type="molecule type" value="Genomic_DNA"/>
</dbReference>
<evidence type="ECO:0000313" key="2">
    <source>
        <dbReference type="EMBL" id="UZX21155.1"/>
    </source>
</evidence>
<keyword evidence="3" id="KW-1185">Reference proteome</keyword>
<protein>
    <submittedName>
        <fullName evidence="2">Uncharacterized protein</fullName>
    </submittedName>
</protein>
<proteinExistence type="predicted"/>